<dbReference type="SUPFAM" id="SSF53098">
    <property type="entry name" value="Ribonuclease H-like"/>
    <property type="match status" value="1"/>
</dbReference>
<evidence type="ECO:0000256" key="6">
    <source>
        <dbReference type="ARBA" id="ARBA00022801"/>
    </source>
</evidence>
<evidence type="ECO:0000256" key="4">
    <source>
        <dbReference type="ARBA" id="ARBA00022722"/>
    </source>
</evidence>
<dbReference type="GO" id="GO:0015074">
    <property type="term" value="P:DNA integration"/>
    <property type="evidence" value="ECO:0007669"/>
    <property type="project" value="InterPro"/>
</dbReference>
<organism evidence="13">
    <name type="scientific">Drosophila yakuba</name>
    <name type="common">Fruit fly</name>
    <dbReference type="NCBI Taxonomy" id="7245"/>
    <lineage>
        <taxon>Eukaryota</taxon>
        <taxon>Metazoa</taxon>
        <taxon>Ecdysozoa</taxon>
        <taxon>Arthropoda</taxon>
        <taxon>Hexapoda</taxon>
        <taxon>Insecta</taxon>
        <taxon>Pterygota</taxon>
        <taxon>Neoptera</taxon>
        <taxon>Endopterygota</taxon>
        <taxon>Diptera</taxon>
        <taxon>Brachycera</taxon>
        <taxon>Muscomorpha</taxon>
        <taxon>Ephydroidea</taxon>
        <taxon>Drosophilidae</taxon>
        <taxon>Drosophila</taxon>
        <taxon>Sophophora</taxon>
    </lineage>
</organism>
<dbReference type="EC" id="2.7.7.49" evidence="1"/>
<keyword evidence="8" id="KW-0479">Metal-binding</keyword>
<dbReference type="Gene3D" id="3.10.10.10">
    <property type="entry name" value="HIV Type 1 Reverse Transcriptase, subunit A, domain 1"/>
    <property type="match status" value="1"/>
</dbReference>
<dbReference type="Gene3D" id="2.40.70.10">
    <property type="entry name" value="Acid Proteases"/>
    <property type="match status" value="1"/>
</dbReference>
<dbReference type="GO" id="GO:0008270">
    <property type="term" value="F:zinc ion binding"/>
    <property type="evidence" value="ECO:0007669"/>
    <property type="project" value="UniProtKB-KW"/>
</dbReference>
<dbReference type="InterPro" id="IPR050951">
    <property type="entry name" value="Retrovirus_Pol_polyprotein"/>
</dbReference>
<dbReference type="InterPro" id="IPR043502">
    <property type="entry name" value="DNA/RNA_pol_sf"/>
</dbReference>
<dbReference type="Pfam" id="PF00665">
    <property type="entry name" value="rve"/>
    <property type="match status" value="1"/>
</dbReference>
<keyword evidence="5" id="KW-0255">Endonuclease</keyword>
<feature type="domain" description="Reverse transcriptase" evidence="11">
    <location>
        <begin position="457"/>
        <end position="634"/>
    </location>
</feature>
<dbReference type="SMART" id="SM00343">
    <property type="entry name" value="ZnF_C2HC"/>
    <property type="match status" value="2"/>
</dbReference>
<dbReference type="SUPFAM" id="SSF56672">
    <property type="entry name" value="DNA/RNA polymerases"/>
    <property type="match status" value="1"/>
</dbReference>
<keyword evidence="4" id="KW-0540">Nuclease</keyword>
<dbReference type="CDD" id="cd01647">
    <property type="entry name" value="RT_LTR"/>
    <property type="match status" value="1"/>
</dbReference>
<dbReference type="InterPro" id="IPR021109">
    <property type="entry name" value="Peptidase_aspartic_dom_sf"/>
</dbReference>
<dbReference type="EMBL" id="BK008877">
    <property type="protein sequence ID" value="DAA65008.1"/>
    <property type="molecule type" value="Genomic_DNA"/>
</dbReference>
<keyword evidence="8" id="KW-0862">Zinc</keyword>
<evidence type="ECO:0000256" key="7">
    <source>
        <dbReference type="ARBA" id="ARBA00022918"/>
    </source>
</evidence>
<accession>A0A175EU13</accession>
<dbReference type="PROSITE" id="PS50878">
    <property type="entry name" value="RT_POL"/>
    <property type="match status" value="1"/>
</dbReference>
<protein>
    <recommendedName>
        <fullName evidence="1">RNA-directed DNA polymerase</fullName>
        <ecNumber evidence="1">2.7.7.49</ecNumber>
    </recommendedName>
</protein>
<keyword evidence="8" id="KW-0863">Zinc-finger</keyword>
<dbReference type="GO" id="GO:0003964">
    <property type="term" value="F:RNA-directed DNA polymerase activity"/>
    <property type="evidence" value="ECO:0007669"/>
    <property type="project" value="UniProtKB-KW"/>
</dbReference>
<evidence type="ECO:0000256" key="1">
    <source>
        <dbReference type="ARBA" id="ARBA00012493"/>
    </source>
</evidence>
<feature type="domain" description="CCHC-type" evidence="10">
    <location>
        <begin position="229"/>
        <end position="244"/>
    </location>
</feature>
<dbReference type="SUPFAM" id="SSF57756">
    <property type="entry name" value="Retrovirus zinc finger-like domains"/>
    <property type="match status" value="1"/>
</dbReference>
<evidence type="ECO:0000259" key="12">
    <source>
        <dbReference type="PROSITE" id="PS50994"/>
    </source>
</evidence>
<name>A0A175EU13_DROYA</name>
<evidence type="ECO:0000256" key="3">
    <source>
        <dbReference type="ARBA" id="ARBA00022695"/>
    </source>
</evidence>
<feature type="domain" description="Integrase catalytic" evidence="12">
    <location>
        <begin position="998"/>
        <end position="1151"/>
    </location>
</feature>
<dbReference type="InterPro" id="IPR036875">
    <property type="entry name" value="Znf_CCHC_sf"/>
</dbReference>
<dbReference type="InterPro" id="IPR001584">
    <property type="entry name" value="Integrase_cat-core"/>
</dbReference>
<evidence type="ECO:0000259" key="11">
    <source>
        <dbReference type="PROSITE" id="PS50878"/>
    </source>
</evidence>
<dbReference type="Pfam" id="PF17921">
    <property type="entry name" value="Integrase_H2C2"/>
    <property type="match status" value="1"/>
</dbReference>
<sequence length="1332" mass="152538">MAEHNLKPFLCEGLEKSILRSEWEKWLRAFDIFLEVENVTSPRQKRNKLLHIGGVQLQTVAFSLPDAIVDEAEGIDVFQILINKLNTYFSPKQNSTFERHLFRSLAPLENEDFSKFVLRLRQQMYKCSFGVSKTEIEEICLKDKIIDSWAPIELKKKLLAKEHSLDEIIEACQVEEQINKQSEVMVSKSDVDAIRKISSRKTKPQGECSRCGRFGHASYDSSCPARQAKCNKCSKIGHFSRKCRTTLKRRNSQCNFENFKKRKTNVRCVEGENTELKLEKENTNCFKIASDEEEEVIYCRVGGQKIPLVIDSGSRFNLISSSDWQLLQKKGAIIFNDRSHSEKQFRGYASEKLLEVIRIFEAPISAERDIEVIATFYVIKNGRQSLLGRDTAIQLNVLRLGLNVNRVEEPTPFPKWKGVKVKLCIDPEIRPVQQPVRRIPVALEEKVHAKLEEALGHDIIEPVLGPSSWISPIVLAFKENGDIRLCVDMRLANKAIQRENYPLPIFESFMTKLKDAKFFFRLDLKDAYHQLELEESSREITTFITSKGLFRYKRLMFGVNSAPEIFQRRLETLLAAFPNAMNYIDDVIIFGANELEHDETVKAVCKVFNDNNVLLNKQKCTWKTNRLKFLGYILSDSGIEVDPEKIEVIKSFRAPKNKEETRSFLGLITYVGKFIPDLADNTEPLRLLLRKDSIFQWGNTEEKAFQKLKCHLAHVPNLAYFNPKNRTRLIADASPVALGSVLLQFDGKGDPLIISFASKALSEVERRYSQTEKESLALVWAVEKFYYYLAGLHFELVTDHKPLEAIFKPTSKPPARIERWLLRLQSYRFKVIYKTGKENISDILSRLCQSSSSPTTNRMEYSILRVVESAIPKSMTISEIAESSLRDEEVVDAIHSLENDSWEREKSTKLHPFRFELSTIGPLLLRGNRIVIPTNLRKRVLELAHEGHPGESAMKRRLRSKVWWPLIDRDAEEFVKTCKDCLLVSQSIRPAPMNRNPFPTGPWIWVASDLLGPLPNNEFILVFIDYFSRYMEFKFLRSISSSSLIGVMKEIFCRLGYPKYLRTDNGRQYISDEFSEYCKTCGIEQVRTPPYWPQANGEVENMNKSLVKRLKIAYSNSKNYKEEIQKFVLMHNVTPHGTTGIAPTQLMFNRIIRDKLPGIEELNEQFTDSAERDRDIIQKEKGKEAADKKRGAKNIDIKIGDKVLVRNVVFPNKLTPTFDQTEFEVLERHKNIVKIAGGGKTLMRNIAHLKKIPGDVYVPPAPESGTLQTIPASFQEALEDQPSEIPAQHSPPKVEPLKLRLINKGGMWEPVPNSDANGASRDVTDVGAGETG</sequence>
<dbReference type="FunFam" id="3.30.420.10:FF:000063">
    <property type="entry name" value="Retrovirus-related Pol polyprotein from transposon 297-like Protein"/>
    <property type="match status" value="1"/>
</dbReference>
<proteinExistence type="predicted"/>
<dbReference type="OrthoDB" id="7832353at2759"/>
<keyword evidence="2" id="KW-0808">Transferase</keyword>
<dbReference type="InterPro" id="IPR041373">
    <property type="entry name" value="RT_RNaseH"/>
</dbReference>
<dbReference type="Gene3D" id="3.30.420.10">
    <property type="entry name" value="Ribonuclease H-like superfamily/Ribonuclease H"/>
    <property type="match status" value="1"/>
</dbReference>
<evidence type="ECO:0000256" key="5">
    <source>
        <dbReference type="ARBA" id="ARBA00022759"/>
    </source>
</evidence>
<evidence type="ECO:0000256" key="9">
    <source>
        <dbReference type="SAM" id="MobiDB-lite"/>
    </source>
</evidence>
<dbReference type="GO" id="GO:0016787">
    <property type="term" value="F:hydrolase activity"/>
    <property type="evidence" value="ECO:0007669"/>
    <property type="project" value="UniProtKB-KW"/>
</dbReference>
<evidence type="ECO:0000256" key="8">
    <source>
        <dbReference type="PROSITE-ProRule" id="PRU00047"/>
    </source>
</evidence>
<dbReference type="Gene3D" id="4.10.60.10">
    <property type="entry name" value="Zinc finger, CCHC-type"/>
    <property type="match status" value="1"/>
</dbReference>
<dbReference type="Pfam" id="PF00078">
    <property type="entry name" value="RVT_1"/>
    <property type="match status" value="1"/>
</dbReference>
<dbReference type="InterPro" id="IPR001878">
    <property type="entry name" value="Znf_CCHC"/>
</dbReference>
<dbReference type="CDD" id="cd09274">
    <property type="entry name" value="RNase_HI_RT_Ty3"/>
    <property type="match status" value="1"/>
</dbReference>
<dbReference type="InterPro" id="IPR012337">
    <property type="entry name" value="RNaseH-like_sf"/>
</dbReference>
<dbReference type="Gene3D" id="3.30.70.270">
    <property type="match status" value="2"/>
</dbReference>
<keyword evidence="6" id="KW-0378">Hydrolase</keyword>
<dbReference type="Pfam" id="PF17917">
    <property type="entry name" value="RT_RNaseH"/>
    <property type="match status" value="1"/>
</dbReference>
<dbReference type="InterPro" id="IPR000477">
    <property type="entry name" value="RT_dom"/>
</dbReference>
<dbReference type="FunFam" id="3.30.70.270:FF:000023">
    <property type="entry name" value="Pol"/>
    <property type="match status" value="1"/>
</dbReference>
<dbReference type="GO" id="GO:0004519">
    <property type="term" value="F:endonuclease activity"/>
    <property type="evidence" value="ECO:0007669"/>
    <property type="project" value="UniProtKB-KW"/>
</dbReference>
<dbReference type="GO" id="GO:0003676">
    <property type="term" value="F:nucleic acid binding"/>
    <property type="evidence" value="ECO:0007669"/>
    <property type="project" value="InterPro"/>
</dbReference>
<evidence type="ECO:0000256" key="2">
    <source>
        <dbReference type="ARBA" id="ARBA00022679"/>
    </source>
</evidence>
<dbReference type="PANTHER" id="PTHR37984:SF11">
    <property type="entry name" value="INTEGRASE CATALYTIC DOMAIN-CONTAINING PROTEIN"/>
    <property type="match status" value="1"/>
</dbReference>
<dbReference type="InterPro" id="IPR041588">
    <property type="entry name" value="Integrase_H2C2"/>
</dbReference>
<dbReference type="InterPro" id="IPR043128">
    <property type="entry name" value="Rev_trsase/Diguanyl_cyclase"/>
</dbReference>
<dbReference type="InterPro" id="IPR036397">
    <property type="entry name" value="RNaseH_sf"/>
</dbReference>
<keyword evidence="7" id="KW-0695">RNA-directed DNA polymerase</keyword>
<reference evidence="13" key="1">
    <citation type="journal article" date="2016" name="Dokl. Biochem. Biophys.">
        <title>The first complete Mag family retrotransposons discovered in Drosophila.</title>
        <authorList>
            <person name="Glukhov I.A."/>
            <person name="Kotnova A.P."/>
            <person name="Stefanov Y.E."/>
            <person name="Ilyin Y.V."/>
        </authorList>
    </citation>
    <scope>NUCLEOTIDE SEQUENCE</scope>
</reference>
<dbReference type="PROSITE" id="PS50158">
    <property type="entry name" value="ZF_CCHC"/>
    <property type="match status" value="1"/>
</dbReference>
<dbReference type="PANTHER" id="PTHR37984">
    <property type="entry name" value="PROTEIN CBG26694"/>
    <property type="match status" value="1"/>
</dbReference>
<evidence type="ECO:0000259" key="10">
    <source>
        <dbReference type="PROSITE" id="PS50158"/>
    </source>
</evidence>
<dbReference type="GO" id="GO:0042575">
    <property type="term" value="C:DNA polymerase complex"/>
    <property type="evidence" value="ECO:0007669"/>
    <property type="project" value="UniProtKB-ARBA"/>
</dbReference>
<dbReference type="Gene3D" id="1.10.340.70">
    <property type="match status" value="1"/>
</dbReference>
<keyword evidence="3" id="KW-0548">Nucleotidyltransferase</keyword>
<feature type="region of interest" description="Disordered" evidence="9">
    <location>
        <begin position="1305"/>
        <end position="1332"/>
    </location>
</feature>
<dbReference type="PROSITE" id="PS50994">
    <property type="entry name" value="INTEGRASE"/>
    <property type="match status" value="1"/>
</dbReference>
<gene>
    <name evidence="13" type="primary">gag-pol</name>
</gene>
<evidence type="ECO:0000313" key="13">
    <source>
        <dbReference type="EMBL" id="DAA65008.1"/>
    </source>
</evidence>